<proteinExistence type="predicted"/>
<dbReference type="EMBL" id="JAQQWM010000005">
    <property type="protein sequence ID" value="KAK8064223.1"/>
    <property type="molecule type" value="Genomic_DNA"/>
</dbReference>
<feature type="compositionally biased region" description="Basic and acidic residues" evidence="1">
    <location>
        <begin position="186"/>
        <end position="200"/>
    </location>
</feature>
<feature type="region of interest" description="Disordered" evidence="1">
    <location>
        <begin position="173"/>
        <end position="268"/>
    </location>
</feature>
<evidence type="ECO:0000313" key="3">
    <source>
        <dbReference type="Proteomes" id="UP001446871"/>
    </source>
</evidence>
<dbReference type="Proteomes" id="UP001446871">
    <property type="component" value="Unassembled WGS sequence"/>
</dbReference>
<keyword evidence="3" id="KW-1185">Reference proteome</keyword>
<protein>
    <submittedName>
        <fullName evidence="2">Uncharacterized protein</fullName>
    </submittedName>
</protein>
<sequence>MVVLKDHPEISVVVRLVGGRVPLQEYHCPSLRKQPEEGPSSTLALIQSLDDAEFSVDFTVDDTEDVADGGGRACDSVDRAITAYDSQSGHGFMHKFRFPIVEKVRDGRRRHPAILESTTGEWGLIEVSVTRVPLHNQPDSLDRVRRSRRPIAVCRFMYCSRATLEKTFSIPALAPAPSKPALPGASRDENRALRSQERRMGKQQAVEQETSARLYGQEENMEEEDDDDDEREIMRMVAKRKIGAGGDPDDDDGGPSQPRKKTRWLSWG</sequence>
<name>A0ABR1UZ82_9PEZI</name>
<reference evidence="2 3" key="1">
    <citation type="submission" date="2023-01" db="EMBL/GenBank/DDBJ databases">
        <title>Analysis of 21 Apiospora genomes using comparative genomics revels a genus with tremendous synthesis potential of carbohydrate active enzymes and secondary metabolites.</title>
        <authorList>
            <person name="Sorensen T."/>
        </authorList>
    </citation>
    <scope>NUCLEOTIDE SEQUENCE [LARGE SCALE GENOMIC DNA]</scope>
    <source>
        <strain evidence="2 3">CBS 83171</strain>
    </source>
</reference>
<organism evidence="2 3">
    <name type="scientific">Apiospora saccharicola</name>
    <dbReference type="NCBI Taxonomy" id="335842"/>
    <lineage>
        <taxon>Eukaryota</taxon>
        <taxon>Fungi</taxon>
        <taxon>Dikarya</taxon>
        <taxon>Ascomycota</taxon>
        <taxon>Pezizomycotina</taxon>
        <taxon>Sordariomycetes</taxon>
        <taxon>Xylariomycetidae</taxon>
        <taxon>Amphisphaeriales</taxon>
        <taxon>Apiosporaceae</taxon>
        <taxon>Apiospora</taxon>
    </lineage>
</organism>
<evidence type="ECO:0000313" key="2">
    <source>
        <dbReference type="EMBL" id="KAK8064223.1"/>
    </source>
</evidence>
<feature type="compositionally biased region" description="Acidic residues" evidence="1">
    <location>
        <begin position="219"/>
        <end position="231"/>
    </location>
</feature>
<accession>A0ABR1UZ82</accession>
<comment type="caution">
    <text evidence="2">The sequence shown here is derived from an EMBL/GenBank/DDBJ whole genome shotgun (WGS) entry which is preliminary data.</text>
</comment>
<feature type="compositionally biased region" description="Basic residues" evidence="1">
    <location>
        <begin position="258"/>
        <end position="268"/>
    </location>
</feature>
<gene>
    <name evidence="2" type="ORF">PG996_008875</name>
</gene>
<evidence type="ECO:0000256" key="1">
    <source>
        <dbReference type="SAM" id="MobiDB-lite"/>
    </source>
</evidence>
<feature type="compositionally biased region" description="Low complexity" evidence="1">
    <location>
        <begin position="173"/>
        <end position="185"/>
    </location>
</feature>